<dbReference type="Pfam" id="PF05183">
    <property type="entry name" value="RdRP"/>
    <property type="match status" value="1"/>
</dbReference>
<dbReference type="GO" id="GO:0003723">
    <property type="term" value="F:RNA binding"/>
    <property type="evidence" value="ECO:0007669"/>
    <property type="project" value="UniProtKB-KW"/>
</dbReference>
<dbReference type="AlphaFoldDB" id="A0AAQ4E491"/>
<dbReference type="EMBL" id="JARKHS020022509">
    <property type="protein sequence ID" value="KAK8769518.1"/>
    <property type="molecule type" value="Genomic_DNA"/>
</dbReference>
<feature type="compositionally biased region" description="Basic and acidic residues" evidence="2">
    <location>
        <begin position="98"/>
        <end position="117"/>
    </location>
</feature>
<dbReference type="GO" id="GO:0030422">
    <property type="term" value="P:siRNA processing"/>
    <property type="evidence" value="ECO:0007669"/>
    <property type="project" value="TreeGrafter"/>
</dbReference>
<evidence type="ECO:0000256" key="1">
    <source>
        <dbReference type="RuleBase" id="RU363098"/>
    </source>
</evidence>
<keyword evidence="1" id="KW-0696">RNA-directed RNA polymerase</keyword>
<evidence type="ECO:0000256" key="2">
    <source>
        <dbReference type="SAM" id="MobiDB-lite"/>
    </source>
</evidence>
<dbReference type="EC" id="2.7.7.48" evidence="1"/>
<dbReference type="InterPro" id="IPR057596">
    <property type="entry name" value="RDRP_core"/>
</dbReference>
<dbReference type="PANTHER" id="PTHR23079">
    <property type="entry name" value="RNA-DEPENDENT RNA POLYMERASE"/>
    <property type="match status" value="1"/>
</dbReference>
<accession>A0AAQ4E491</accession>
<organism evidence="4 5">
    <name type="scientific">Amblyomma americanum</name>
    <name type="common">Lone star tick</name>
    <dbReference type="NCBI Taxonomy" id="6943"/>
    <lineage>
        <taxon>Eukaryota</taxon>
        <taxon>Metazoa</taxon>
        <taxon>Ecdysozoa</taxon>
        <taxon>Arthropoda</taxon>
        <taxon>Chelicerata</taxon>
        <taxon>Arachnida</taxon>
        <taxon>Acari</taxon>
        <taxon>Parasitiformes</taxon>
        <taxon>Ixodida</taxon>
        <taxon>Ixodoidea</taxon>
        <taxon>Ixodidae</taxon>
        <taxon>Amblyomminae</taxon>
        <taxon>Amblyomma</taxon>
    </lineage>
</organism>
<keyword evidence="1" id="KW-0808">Transferase</keyword>
<dbReference type="GO" id="GO:0031380">
    <property type="term" value="C:nuclear RNA-directed RNA polymerase complex"/>
    <property type="evidence" value="ECO:0007669"/>
    <property type="project" value="TreeGrafter"/>
</dbReference>
<keyword evidence="1" id="KW-0694">RNA-binding</keyword>
<reference evidence="4 5" key="1">
    <citation type="journal article" date="2023" name="Arcadia Sci">
        <title>De novo assembly of a long-read Amblyomma americanum tick genome.</title>
        <authorList>
            <person name="Chou S."/>
            <person name="Poskanzer K.E."/>
            <person name="Rollins M."/>
            <person name="Thuy-Boun P.S."/>
        </authorList>
    </citation>
    <scope>NUCLEOTIDE SEQUENCE [LARGE SCALE GENOMIC DNA]</scope>
    <source>
        <strain evidence="4">F_SG_1</strain>
        <tissue evidence="4">Salivary glands</tissue>
    </source>
</reference>
<comment type="caution">
    <text evidence="4">The sequence shown here is derived from an EMBL/GenBank/DDBJ whole genome shotgun (WGS) entry which is preliminary data.</text>
</comment>
<name>A0AAQ4E491_AMBAM</name>
<comment type="catalytic activity">
    <reaction evidence="1">
        <text>RNA(n) + a ribonucleoside 5'-triphosphate = RNA(n+1) + diphosphate</text>
        <dbReference type="Rhea" id="RHEA:21248"/>
        <dbReference type="Rhea" id="RHEA-COMP:14527"/>
        <dbReference type="Rhea" id="RHEA-COMP:17342"/>
        <dbReference type="ChEBI" id="CHEBI:33019"/>
        <dbReference type="ChEBI" id="CHEBI:61557"/>
        <dbReference type="ChEBI" id="CHEBI:140395"/>
        <dbReference type="EC" id="2.7.7.48"/>
    </reaction>
</comment>
<evidence type="ECO:0000313" key="4">
    <source>
        <dbReference type="EMBL" id="KAK8769518.1"/>
    </source>
</evidence>
<gene>
    <name evidence="4" type="ORF">V5799_014022</name>
</gene>
<protein>
    <recommendedName>
        <fullName evidence="1">RNA-dependent RNA polymerase</fullName>
        <ecNumber evidence="1">2.7.7.48</ecNumber>
    </recommendedName>
</protein>
<dbReference type="GO" id="GO:0003968">
    <property type="term" value="F:RNA-directed RNA polymerase activity"/>
    <property type="evidence" value="ECO:0007669"/>
    <property type="project" value="UniProtKB-KW"/>
</dbReference>
<proteinExistence type="inferred from homology"/>
<sequence>MARMGQCFSSTEESVQVPLLSNSVREVPDILGGKHPVTDEHYIFSDGIGMISPGLLKEPAATVSCQAPYLSGRKAQACSRHGAFATWVRLPVLGVTDDTRGGGEVPPRGHQDGHVDIDTSDGGYNELRVSISDNIPPDESIIDNIESCIVSLLGTTGGSLRRDSWSLQMRQQVIQGAKDEA</sequence>
<evidence type="ECO:0000259" key="3">
    <source>
        <dbReference type="Pfam" id="PF05183"/>
    </source>
</evidence>
<dbReference type="PANTHER" id="PTHR23079:SF55">
    <property type="entry name" value="RNA-DIRECTED RNA POLYMERASE"/>
    <property type="match status" value="1"/>
</dbReference>
<keyword evidence="1" id="KW-0548">Nucleotidyltransferase</keyword>
<feature type="domain" description="RDRP core" evidence="3">
    <location>
        <begin position="1"/>
        <end position="64"/>
    </location>
</feature>
<dbReference type="Proteomes" id="UP001321473">
    <property type="component" value="Unassembled WGS sequence"/>
</dbReference>
<keyword evidence="5" id="KW-1185">Reference proteome</keyword>
<feature type="region of interest" description="Disordered" evidence="2">
    <location>
        <begin position="98"/>
        <end position="120"/>
    </location>
</feature>
<evidence type="ECO:0000313" key="5">
    <source>
        <dbReference type="Proteomes" id="UP001321473"/>
    </source>
</evidence>
<dbReference type="InterPro" id="IPR007855">
    <property type="entry name" value="RDRP"/>
</dbReference>
<comment type="similarity">
    <text evidence="1">Belongs to the RdRP family.</text>
</comment>